<evidence type="ECO:0000313" key="4">
    <source>
        <dbReference type="Proteomes" id="UP000504637"/>
    </source>
</evidence>
<feature type="compositionally biased region" description="Basic and acidic residues" evidence="3">
    <location>
        <begin position="835"/>
        <end position="860"/>
    </location>
</feature>
<feature type="compositionally biased region" description="Low complexity" evidence="3">
    <location>
        <begin position="2512"/>
        <end position="2522"/>
    </location>
</feature>
<feature type="compositionally biased region" description="Polar residues" evidence="3">
    <location>
        <begin position="220"/>
        <end position="231"/>
    </location>
</feature>
<protein>
    <submittedName>
        <fullName evidence="5">Uncharacterized protein</fullName>
    </submittedName>
</protein>
<feature type="compositionally biased region" description="Pro residues" evidence="3">
    <location>
        <begin position="354"/>
        <end position="369"/>
    </location>
</feature>
<feature type="region of interest" description="Disordered" evidence="3">
    <location>
        <begin position="1214"/>
        <end position="1276"/>
    </location>
</feature>
<sequence length="2646" mass="295059">MRRIDELTIPSLEIGTNDRPSVPSSPPLPSSILQHDLRLIDTSSLQLSSSSRPSQDSLLSPETKHLPPPVTPASPKSRDTTSDYYTAAWGSPYDFSPSATRSVQTAFSAQAPTSSDINDESPDPRFGLEHLIPPRKLDDDSPDPRFVLEHLFPSRLRNINTAQPGLSPLAKVSRHIEYDDPVDPVDLSITPRSRTQRWVDLPKREEFSEEDDFVGPVVTPRSQQKRWTQLPQREEKPVEATDWWSEESAPASDQEERPVRSEKSASSERRGHRSRESNRTLDQQSFWDILREKRGDDMSSLFASRWAETPPPAGDSGFSPPSKDGQNDNIGQKSPEKVELADPASMRASRWADTPPPNDEPFLPLPPMKPANGNIFTPKPPAVPAKDDVFMEKAPQVPPKDSPVLKTAAPLPAPEPVQPSEKLVDVPTPTLEKTSSDSELAKPTEAPVTEQVTEPVVEQVTHTPVEEAKPPPVPEKTRLQVGLLPPLKKSLSFRGRKVHIAIPRIDYSAAGLPKPMTEEEVRSRLQGFEEAGYNTKGFDLSHEQGDPVQVRPMWPIESDTRHVDKEEVNVVLPDLAKWRAYQDWLTEQKLAALGVSTGFDEPVASQDMSRQSSAQYPPLPFSPPILSGSAQSIGRPGMIRGHSHAMSVASPASPVNNPFGHMHRHSTVAGSMNLGGMQSSVQQGIIPGMSPFNPGLFSFPGRSASPAQVAALRSEIGSARGPGSPLSNEVYLPHDMNGYFMDGQRSRQHSYSQSMYQPTAGGIANPFVSQISSIRATPALPELPEDEDEDEEEQKQPKTPEPETEDEPQSYVPPHKRAQADAEIMVPTPRGHRHNISEGLERDLLEREHRHQNSREHWIETTEEEEEGSEGNGRRKSSIMEAKSWRKPSLLAEEKESPATASDAPDVTHNRKKSGTKLNVSATPFTFNPTLEFKPSFQFSEQPAPADFTFGMPPPQPDFTFGTQPATSDFTFGSIVPVTNGYASDNYHHRTRSSGNFNAAAPVFTPKMHSDFNFSADGPSFEPSAAALEPGSITYDPAESNEDAIFGRVQIPDIVKPARRSKAVAIVRPEDPSSQSGTEYEDEEGRIAQNSNPKKQRKGGDDGDEVPQFAEPTLAPPPPSKILGSNVDIPVPADANIFLDGIIEEAEHVERTPPANELPTAEATVQKKHYHKHSHSLSGAARPFVPGFFTTPATVTAPAVELEQTTRDHKHFASISELEEGELRENDSQTLSPTLTMATLQPNRDRDITPLGNSKKRSSPFPHSANDRVPEDAQPEPSFNEIDAIMQHLNHEPVAEETQRPADIEEDQPRLPPSPGSHPMPGVTYLAGWPRSDAPSPSPHRRHAPSFDHINRTDSADQYRDDWQHVNRLNKAEEVPTSDWSGILSPPDEEKLHQRSSFFDSRIDSVISRIFEERLQPLEDSLRSLHSSVTKRTRSDDRQHKRGSSNVPSDADDEDDVDNAYLQRAISRGRDKRVDQIKAAVAEALREQSPKRSDAALELADLHSVLADMKVSFARAASSSLELDDIRVLVDEALHRQTQAVVPAAQDEPSKGEMLVLENRLNETLAGALEEANQRRAAEEREADARRLLRLAEEELRLVRETASDSKSRLRAMQEEREDILDRLQKTERELRNAHDDHKDAEDRNEALEATLAEYRTSSNKWRQEISEGNREREELRATIAELDRQATANGQSAETERAKLTATIANLESQAVAEQEKAAAERESLAATISALEAQSEKDREAAKVEREELRFAVSRLVAQSKAEQESSKFGAQKEREEANATIATLEAQASQAQTERETSRHEYDKLSALVVELQVQITENQDAFAAEREQFSVMSSTFENQAKEIEETSQRDQDALKATIASLEREAEQARDASQREQEELRTAISKLEREAEQAREASQRELEDLRAATANLEHETEQTRETTRREHEELRAAATSFEREATQEREGSQREQETLRSAIASLQRELEAAHEASARERDELQNTIATLERQTEDHREAGSGMKRRLEKLHSDLAAAAGQLVSEKALWQSRENDLRNRQESFELQRGAEARERAQLEDELRAVRSSALEVPELRHSLEQVRKSNASLEELVRKLQGDIVEQQNLAMRFERQFHESQESSRAEIHRTRMALDSDIEAANHQVNVVRAELESDLIKTRTELENVRMEAETAKARHEHLMEQEEAARREALRKVNHSNSVALDEARHKYESATQELQSQHARALKHAHEDRDRVEFFLGERLNLSDAKLQHYQDRVAHLEERLSVAKSAAQAAAQNAQTTKAISVAPSYPRMPEKVSPQALRESILVLQEQLQEREIRIETLQSQVQEEGVAKVKERDTEIAWLRELLAVRMDELTDLANTLASPAFNREAVRDTAIRIRANLQMEQEEKERFNRPPAPQSVSGQALASLSSFATPKLASAFNKWRSTMESSTLKTQSRSSSMAGRSATPSRGQQPPSRRPAAAAPGYPSGLMTPPATSIRTASPVAELSHKLGSTGSHAAPSAANPRLHPRTFSKTSQFSSQSHLEPASVYLPKSRQSSNNTTTSRLVSETQQPQQQNRLNDSNLFREQSYDRDADESLAVAHMPTFEEDEDDEPGANDDSLEDVVDSQPPAFRTLDDELEDEEEYDEDERHHDAQSLTAAADRIEA</sequence>
<feature type="region of interest" description="Disordered" evidence="3">
    <location>
        <begin position="98"/>
        <end position="142"/>
    </location>
</feature>
<dbReference type="Proteomes" id="UP000504637">
    <property type="component" value="Unplaced"/>
</dbReference>
<feature type="region of interest" description="Disordered" evidence="3">
    <location>
        <begin position="1425"/>
        <end position="1456"/>
    </location>
</feature>
<feature type="compositionally biased region" description="Polar residues" evidence="3">
    <location>
        <begin position="2545"/>
        <end position="2566"/>
    </location>
</feature>
<keyword evidence="1 2" id="KW-0175">Coiled coil</keyword>
<feature type="compositionally biased region" description="Acidic residues" evidence="3">
    <location>
        <begin position="2586"/>
        <end position="2605"/>
    </location>
</feature>
<organism evidence="5">
    <name type="scientific">Dissoconium aciculare CBS 342.82</name>
    <dbReference type="NCBI Taxonomy" id="1314786"/>
    <lineage>
        <taxon>Eukaryota</taxon>
        <taxon>Fungi</taxon>
        <taxon>Dikarya</taxon>
        <taxon>Ascomycota</taxon>
        <taxon>Pezizomycotina</taxon>
        <taxon>Dothideomycetes</taxon>
        <taxon>Dothideomycetidae</taxon>
        <taxon>Mycosphaerellales</taxon>
        <taxon>Dissoconiaceae</taxon>
        <taxon>Dissoconium</taxon>
    </lineage>
</organism>
<evidence type="ECO:0000256" key="2">
    <source>
        <dbReference type="SAM" id="Coils"/>
    </source>
</evidence>
<feature type="compositionally biased region" description="Polar residues" evidence="3">
    <location>
        <begin position="98"/>
        <end position="116"/>
    </location>
</feature>
<feature type="region of interest" description="Disordered" evidence="3">
    <location>
        <begin position="1065"/>
        <end position="1123"/>
    </location>
</feature>
<feature type="region of interest" description="Disordered" evidence="3">
    <location>
        <begin position="301"/>
        <end position="455"/>
    </location>
</feature>
<dbReference type="PANTHER" id="PTHR32083">
    <property type="entry name" value="CILIA AND FLAGELLA-ASSOCIATED PROTEIN 58-RELATED"/>
    <property type="match status" value="1"/>
</dbReference>
<feature type="region of interest" description="Disordered" evidence="3">
    <location>
        <begin position="204"/>
        <end position="286"/>
    </location>
</feature>
<proteinExistence type="predicted"/>
<feature type="region of interest" description="Disordered" evidence="3">
    <location>
        <begin position="2424"/>
        <end position="2646"/>
    </location>
</feature>
<feature type="compositionally biased region" description="Acidic residues" evidence="3">
    <location>
        <begin position="783"/>
        <end position="793"/>
    </location>
</feature>
<dbReference type="GO" id="GO:0005856">
    <property type="term" value="C:cytoskeleton"/>
    <property type="evidence" value="ECO:0007669"/>
    <property type="project" value="TreeGrafter"/>
</dbReference>
<feature type="coiled-coil region" evidence="2">
    <location>
        <begin position="2078"/>
        <end position="2112"/>
    </location>
</feature>
<feature type="coiled-coil region" evidence="2">
    <location>
        <begin position="1562"/>
        <end position="1736"/>
    </location>
</feature>
<name>A0A6J3MED8_9PEZI</name>
<dbReference type="RefSeq" id="XP_033463279.1">
    <property type="nucleotide sequence ID" value="XM_033606937.1"/>
</dbReference>
<feature type="compositionally biased region" description="Low complexity" evidence="3">
    <location>
        <begin position="2429"/>
        <end position="2440"/>
    </location>
</feature>
<reference evidence="5" key="2">
    <citation type="submission" date="2020-04" db="EMBL/GenBank/DDBJ databases">
        <authorList>
            <consortium name="NCBI Genome Project"/>
        </authorList>
    </citation>
    <scope>NUCLEOTIDE SEQUENCE</scope>
    <source>
        <strain evidence="5">CBS 342.82</strain>
    </source>
</reference>
<evidence type="ECO:0000313" key="5">
    <source>
        <dbReference type="RefSeq" id="XP_033463279.1"/>
    </source>
</evidence>
<feature type="region of interest" description="Disordered" evidence="3">
    <location>
        <begin position="1"/>
        <end position="31"/>
    </location>
</feature>
<dbReference type="PANTHER" id="PTHR32083:SF0">
    <property type="entry name" value="CILIA AND FLAGELLA-ASSOCIATED PROTEIN 58"/>
    <property type="match status" value="1"/>
</dbReference>
<gene>
    <name evidence="5" type="ORF">K489DRAFT_398553</name>
</gene>
<feature type="region of interest" description="Disordered" evidence="3">
    <location>
        <begin position="2385"/>
        <end position="2405"/>
    </location>
</feature>
<feature type="compositionally biased region" description="Acidic residues" evidence="3">
    <location>
        <begin position="2617"/>
        <end position="2627"/>
    </location>
</feature>
<reference evidence="5" key="3">
    <citation type="submission" date="2025-08" db="UniProtKB">
        <authorList>
            <consortium name="RefSeq"/>
        </authorList>
    </citation>
    <scope>IDENTIFICATION</scope>
    <source>
        <strain evidence="5">CBS 342.82</strain>
    </source>
</reference>
<feature type="coiled-coil region" evidence="2">
    <location>
        <begin position="2146"/>
        <end position="2274"/>
    </location>
</feature>
<evidence type="ECO:0000256" key="1">
    <source>
        <dbReference type="ARBA" id="ARBA00023054"/>
    </source>
</evidence>
<feature type="region of interest" description="Disordered" evidence="3">
    <location>
        <begin position="1912"/>
        <end position="1958"/>
    </location>
</feature>
<feature type="region of interest" description="Disordered" evidence="3">
    <location>
        <begin position="1294"/>
        <end position="1353"/>
    </location>
</feature>
<feature type="coiled-coil region" evidence="2">
    <location>
        <begin position="1770"/>
        <end position="1804"/>
    </location>
</feature>
<reference evidence="5" key="1">
    <citation type="submission" date="2020-01" db="EMBL/GenBank/DDBJ databases">
        <authorList>
            <consortium name="DOE Joint Genome Institute"/>
            <person name="Haridas S."/>
            <person name="Albert R."/>
            <person name="Binder M."/>
            <person name="Bloem J."/>
            <person name="Labutti K."/>
            <person name="Salamov A."/>
            <person name="Andreopoulos B."/>
            <person name="Baker S.E."/>
            <person name="Barry K."/>
            <person name="Bills G."/>
            <person name="Bluhm B.H."/>
            <person name="Cannon C."/>
            <person name="Castanera R."/>
            <person name="Culley D.E."/>
            <person name="Daum C."/>
            <person name="Ezra D."/>
            <person name="Gonzalez J.B."/>
            <person name="Henrissat B."/>
            <person name="Kuo A."/>
            <person name="Liang C."/>
            <person name="Lipzen A."/>
            <person name="Lutzoni F."/>
            <person name="Magnuson J."/>
            <person name="Mondo S."/>
            <person name="Nolan M."/>
            <person name="Ohm R."/>
            <person name="Pangilinan J."/>
            <person name="Park H.-J."/>
            <person name="Ramirez L."/>
            <person name="Alfaro M."/>
            <person name="Sun H."/>
            <person name="Tritt A."/>
            <person name="Yoshinaga Y."/>
            <person name="Zwiers L.-H."/>
            <person name="Turgeon B.G."/>
            <person name="Goodwin S.B."/>
            <person name="Spatafora J.W."/>
            <person name="Crous P.W."/>
            <person name="Grigoriev I.V."/>
        </authorList>
    </citation>
    <scope>NUCLEOTIDE SEQUENCE</scope>
    <source>
        <strain evidence="5">CBS 342.82</strain>
    </source>
</reference>
<accession>A0A6J3MED8</accession>
<feature type="compositionally biased region" description="Basic and acidic residues" evidence="3">
    <location>
        <begin position="1912"/>
        <end position="1957"/>
    </location>
</feature>
<feature type="compositionally biased region" description="Basic and acidic residues" evidence="3">
    <location>
        <begin position="1294"/>
        <end position="1309"/>
    </location>
</feature>
<feature type="compositionally biased region" description="Basic and acidic residues" evidence="3">
    <location>
        <begin position="254"/>
        <end position="279"/>
    </location>
</feature>
<feature type="compositionally biased region" description="Low complexity" evidence="3">
    <location>
        <begin position="43"/>
        <end position="61"/>
    </location>
</feature>
<evidence type="ECO:0000256" key="3">
    <source>
        <dbReference type="SAM" id="MobiDB-lite"/>
    </source>
</evidence>
<dbReference type="GeneID" id="54364737"/>
<keyword evidence="4" id="KW-1185">Reference proteome</keyword>
<dbReference type="OrthoDB" id="1293114at2759"/>
<feature type="region of interest" description="Disordered" evidence="3">
    <location>
        <begin position="782"/>
        <end position="922"/>
    </location>
</feature>
<feature type="compositionally biased region" description="Low complexity" evidence="3">
    <location>
        <begin position="2448"/>
        <end position="2469"/>
    </location>
</feature>
<feature type="compositionally biased region" description="Low complexity" evidence="3">
    <location>
        <begin position="443"/>
        <end position="455"/>
    </location>
</feature>
<feature type="region of interest" description="Disordered" evidence="3">
    <location>
        <begin position="43"/>
        <end position="83"/>
    </location>
</feature>
<feature type="compositionally biased region" description="Polar residues" evidence="3">
    <location>
        <begin position="1228"/>
        <end position="1242"/>
    </location>
</feature>